<dbReference type="Gene3D" id="3.40.20.10">
    <property type="entry name" value="Severin"/>
    <property type="match status" value="1"/>
</dbReference>
<gene>
    <name evidence="5" type="ORF">BN860_11408g</name>
</gene>
<keyword evidence="3" id="KW-0931">ER-Golgi transport</keyword>
<comment type="similarity">
    <text evidence="1 3">Belongs to the SEC23/SEC24 family. SEC23 subfamily.</text>
</comment>
<dbReference type="GO" id="GO:0006886">
    <property type="term" value="P:intracellular protein transport"/>
    <property type="evidence" value="ECO:0007669"/>
    <property type="project" value="InterPro"/>
</dbReference>
<keyword evidence="3" id="KW-0472">Membrane</keyword>
<dbReference type="SUPFAM" id="SSF81995">
    <property type="entry name" value="beta-sandwich domain of Sec23/24"/>
    <property type="match status" value="1"/>
</dbReference>
<dbReference type="InterPro" id="IPR037364">
    <property type="entry name" value="Sec23"/>
</dbReference>
<feature type="domain" description="Sec23/Sec24 trunk" evidence="4">
    <location>
        <begin position="198"/>
        <end position="314"/>
    </location>
</feature>
<dbReference type="AlphaFoldDB" id="A0A8J2XA84"/>
<accession>A0A8J2XA84</accession>
<dbReference type="Pfam" id="PF04811">
    <property type="entry name" value="Sec23_trunk"/>
    <property type="match status" value="1"/>
</dbReference>
<dbReference type="Gene3D" id="3.40.50.410">
    <property type="entry name" value="von Willebrand factor, type A domain"/>
    <property type="match status" value="1"/>
</dbReference>
<dbReference type="InterPro" id="IPR036180">
    <property type="entry name" value="Gelsolin-like_dom_sf"/>
</dbReference>
<dbReference type="Proteomes" id="UP000019375">
    <property type="component" value="Unassembled WGS sequence"/>
</dbReference>
<name>A0A8J2XA84_ZYGB2</name>
<comment type="function">
    <text evidence="3">Component of the coat protein complex II (COPII) which promotes the formation of transport vesicles from the endoplasmic reticulum (ER). The coat has two main functions, the physical deformation of the endoplasmic reticulum membrane into vesicles and the selection of cargo molecules.</text>
</comment>
<dbReference type="GO" id="GO:0046872">
    <property type="term" value="F:metal ion binding"/>
    <property type="evidence" value="ECO:0007669"/>
    <property type="project" value="UniProtKB-KW"/>
</dbReference>
<keyword evidence="3" id="KW-0256">Endoplasmic reticulum</keyword>
<keyword evidence="2 3" id="KW-0963">Cytoplasm</keyword>
<dbReference type="SUPFAM" id="SSF82754">
    <property type="entry name" value="C-terminal, gelsolin-like domain of Sec23/24"/>
    <property type="match status" value="1"/>
</dbReference>
<keyword evidence="6" id="KW-1185">Reference proteome</keyword>
<dbReference type="EMBL" id="HG316456">
    <property type="protein sequence ID" value="CDF89196.1"/>
    <property type="molecule type" value="Genomic_DNA"/>
</dbReference>
<dbReference type="InterPro" id="IPR006896">
    <property type="entry name" value="Sec23/24_trunk_dom"/>
</dbReference>
<dbReference type="InterPro" id="IPR036465">
    <property type="entry name" value="vWFA_dom_sf"/>
</dbReference>
<organism evidence="5 6">
    <name type="scientific">Zygosaccharomyces bailii (strain CLIB 213 / ATCC 58445 / CBS 680 / BCRC 21525 / NBRC 1098 / NCYC 1416 / NRRL Y-2227)</name>
    <dbReference type="NCBI Taxonomy" id="1333698"/>
    <lineage>
        <taxon>Eukaryota</taxon>
        <taxon>Fungi</taxon>
        <taxon>Dikarya</taxon>
        <taxon>Ascomycota</taxon>
        <taxon>Saccharomycotina</taxon>
        <taxon>Saccharomycetes</taxon>
        <taxon>Saccharomycetales</taxon>
        <taxon>Saccharomycetaceae</taxon>
        <taxon>Zygosaccharomyces</taxon>
    </lineage>
</organism>
<keyword evidence="3" id="KW-0653">Protein transport</keyword>
<dbReference type="InterPro" id="IPR029006">
    <property type="entry name" value="ADF-H/Gelsolin-like_dom_sf"/>
</dbReference>
<keyword evidence="3" id="KW-0333">Golgi apparatus</keyword>
<dbReference type="GO" id="GO:0000139">
    <property type="term" value="C:Golgi membrane"/>
    <property type="evidence" value="ECO:0007669"/>
    <property type="project" value="UniProtKB-SubCell"/>
</dbReference>
<keyword evidence="3" id="KW-0813">Transport</keyword>
<dbReference type="SUPFAM" id="SSF53300">
    <property type="entry name" value="vWA-like"/>
    <property type="match status" value="1"/>
</dbReference>
<evidence type="ECO:0000313" key="5">
    <source>
        <dbReference type="EMBL" id="CDF89196.1"/>
    </source>
</evidence>
<evidence type="ECO:0000256" key="3">
    <source>
        <dbReference type="RuleBase" id="RU365030"/>
    </source>
</evidence>
<dbReference type="Gene3D" id="2.30.30.380">
    <property type="entry name" value="Zn-finger domain of Sec23/24"/>
    <property type="match status" value="1"/>
</dbReference>
<dbReference type="Gene3D" id="1.20.120.730">
    <property type="entry name" value="Sec23/Sec24 helical domain"/>
    <property type="match status" value="1"/>
</dbReference>
<dbReference type="GO" id="GO:0005789">
    <property type="term" value="C:endoplasmic reticulum membrane"/>
    <property type="evidence" value="ECO:0007669"/>
    <property type="project" value="UniProtKB-SubCell"/>
</dbReference>
<keyword evidence="3" id="KW-0862">Zinc</keyword>
<keyword evidence="3" id="KW-0479">Metal-binding</keyword>
<evidence type="ECO:0000313" key="6">
    <source>
        <dbReference type="Proteomes" id="UP000019375"/>
    </source>
</evidence>
<sequence>MSWFNYSVLPASRKEALKEVGDDGHVHCLYQPLMGKQVSLQGPFKCSNCRGCYGASRIVESQDGKHWICVFCNTYNNWVADMPDCESYITKTGDKSKDQKLAIVVDTICDTNELQALQKSLTLDPQCKYALVTLQRNGDVTVHSPEGSRAFSSSHHKVELSLKKLNGDYFTKHLKDPWYDVKGVTAAFAKLVAKDVHGNKRAKRATGLALFLASLLADQVMCFLTGPCTEGPGKVVSKEKRQHMRQQQDIDKSTKYVKDASNYYSKLAPRASFAIFASSLDQVGFMEMSEILDTAAQFDSFTDARFDQSLQKYFQLRQTAITDVRLTVVTSERLLVDGVMGRASPLKPSMRNYSDTPRGVGNTNNWALESFCVDPSNLVVPISLSVLTGPTVRAAGETVPEQLCIQFQLKYTSDGGPYLHVHTQVLHTSNSPDCFVVKSFNPKIEIAYLMKVFAFRTINGRFSSDHLQRVRYSLDNEAIRRHQSQDCLKLFYCLRRTPLFTTRNVSPDERTLFLQQVLHSNIDLCLLYALPTVLQYRMGAVNSPLLSQDLLADPSPALIDGGNFVGVRYAKESTEVDLARKSAKTIASSRFPRPLFIDTKIGGSKDRFFKSKLIPMDEQGADLLETQDISLENFIRTVRERSKDS</sequence>
<protein>
    <recommendedName>
        <fullName evidence="3">Protein transport protein SEC23</fullName>
    </recommendedName>
</protein>
<dbReference type="PANTHER" id="PTHR11141">
    <property type="entry name" value="PROTEIN TRANSPORT PROTEIN SEC23"/>
    <property type="match status" value="1"/>
</dbReference>
<evidence type="ECO:0000259" key="4">
    <source>
        <dbReference type="Pfam" id="PF04811"/>
    </source>
</evidence>
<evidence type="ECO:0000256" key="1">
    <source>
        <dbReference type="ARBA" id="ARBA00009210"/>
    </source>
</evidence>
<dbReference type="OrthoDB" id="10256289at2759"/>
<dbReference type="GO" id="GO:0005096">
    <property type="term" value="F:GTPase activator activity"/>
    <property type="evidence" value="ECO:0007669"/>
    <property type="project" value="TreeGrafter"/>
</dbReference>
<proteinExistence type="inferred from homology"/>
<dbReference type="GO" id="GO:0090110">
    <property type="term" value="P:COPII-coated vesicle cargo loading"/>
    <property type="evidence" value="ECO:0007669"/>
    <property type="project" value="TreeGrafter"/>
</dbReference>
<comment type="subcellular location">
    <subcellularLocation>
        <location evidence="3">Cytoplasm</location>
    </subcellularLocation>
    <subcellularLocation>
        <location evidence="3">Cytoplasmic vesicle</location>
        <location evidence="3">COPII-coated vesicle membrane</location>
        <topology evidence="3">Peripheral membrane protein</topology>
        <orientation evidence="3">Cytoplasmic side</orientation>
    </subcellularLocation>
    <subcellularLocation>
        <location evidence="3">Endoplasmic reticulum membrane</location>
        <topology evidence="3">Peripheral membrane protein</topology>
        <orientation evidence="3">Cytoplasmic side</orientation>
    </subcellularLocation>
    <subcellularLocation>
        <location evidence="3">Golgi apparatus membrane</location>
        <topology evidence="3">Peripheral membrane protein</topology>
        <orientation evidence="3">Cytoplasmic side</orientation>
    </subcellularLocation>
</comment>
<evidence type="ECO:0000256" key="2">
    <source>
        <dbReference type="ARBA" id="ARBA00022490"/>
    </source>
</evidence>
<dbReference type="PANTHER" id="PTHR11141:SF0">
    <property type="entry name" value="PROTEIN TRANSPORT PROTEIN SEC23"/>
    <property type="match status" value="1"/>
</dbReference>
<keyword evidence="3" id="KW-0968">Cytoplasmic vesicle</keyword>
<dbReference type="GO" id="GO:0070971">
    <property type="term" value="C:endoplasmic reticulum exit site"/>
    <property type="evidence" value="ECO:0007669"/>
    <property type="project" value="TreeGrafter"/>
</dbReference>
<reference evidence="6" key="1">
    <citation type="journal article" date="2013" name="Genome Announc.">
        <title>Genome sequence of the food spoilage yeast Zygosaccharomyces bailii CLIB 213(T).</title>
        <authorList>
            <person name="Galeote V."/>
            <person name="Bigey F."/>
            <person name="Devillers H."/>
            <person name="Neuveglise C."/>
            <person name="Dequin S."/>
        </authorList>
    </citation>
    <scope>NUCLEOTIDE SEQUENCE [LARGE SCALE GENOMIC DNA]</scope>
    <source>
        <strain evidence="6">CLIB 213 / ATCC 58445 / CBS 680 / CCRC 21525 / NBRC 1098 / NCYC 1416 / NRRL Y-2227</strain>
    </source>
</reference>
<dbReference type="GO" id="GO:0030127">
    <property type="term" value="C:COPII vesicle coat"/>
    <property type="evidence" value="ECO:0007669"/>
    <property type="project" value="InterPro"/>
</dbReference>
<dbReference type="Gene3D" id="2.60.40.1670">
    <property type="entry name" value="beta-sandwich domain of Sec23/24"/>
    <property type="match status" value="1"/>
</dbReference>